<accession>A0A330H9J0</accession>
<reference evidence="3 4" key="2">
    <citation type="submission" date="2018-07" db="EMBL/GenBank/DDBJ databases">
        <title>Diversity of Mesorhizobium strains in Brazil.</title>
        <authorList>
            <person name="Helene L.C.F."/>
            <person name="Dall'Agnol R."/>
            <person name="Delamuta J.R.M."/>
            <person name="Hungria M."/>
        </authorList>
    </citation>
    <scope>NUCLEOTIDE SEQUENCE [LARGE SCALE GENOMIC DNA]</scope>
    <source>
        <strain evidence="3 4">AC99b</strain>
    </source>
</reference>
<evidence type="ECO:0000256" key="1">
    <source>
        <dbReference type="SAM" id="SignalP"/>
    </source>
</evidence>
<proteinExistence type="predicted"/>
<dbReference type="RefSeq" id="WP_112100891.1">
    <property type="nucleotide sequence ID" value="NZ_QMBP01000020.1"/>
</dbReference>
<protein>
    <recommendedName>
        <fullName evidence="2">SnoaL-like domain-containing protein</fullName>
    </recommendedName>
</protein>
<dbReference type="CDD" id="cd00531">
    <property type="entry name" value="NTF2_like"/>
    <property type="match status" value="1"/>
</dbReference>
<gene>
    <name evidence="3" type="ORF">DPM33_29415</name>
</gene>
<evidence type="ECO:0000259" key="2">
    <source>
        <dbReference type="Pfam" id="PF13577"/>
    </source>
</evidence>
<keyword evidence="1" id="KW-0732">Signal</keyword>
<evidence type="ECO:0000313" key="4">
    <source>
        <dbReference type="Proteomes" id="UP000251558"/>
    </source>
</evidence>
<dbReference type="AlphaFoldDB" id="A0A330H9J0"/>
<reference evidence="4" key="1">
    <citation type="submission" date="2018-06" db="EMBL/GenBank/DDBJ databases">
        <authorList>
            <person name="Helene L.C."/>
            <person name="Dall'Agnol R."/>
            <person name="Delamuta J.R."/>
            <person name="Hungria M."/>
        </authorList>
    </citation>
    <scope>NUCLEOTIDE SEQUENCE [LARGE SCALE GENOMIC DNA]</scope>
    <source>
        <strain evidence="4">AC99b</strain>
    </source>
</reference>
<feature type="chain" id="PRO_5016257782" description="SnoaL-like domain-containing protein" evidence="1">
    <location>
        <begin position="35"/>
        <end position="208"/>
    </location>
</feature>
<keyword evidence="4" id="KW-1185">Reference proteome</keyword>
<dbReference type="Gene3D" id="3.10.450.50">
    <property type="match status" value="1"/>
</dbReference>
<dbReference type="SUPFAM" id="SSF54427">
    <property type="entry name" value="NTF2-like"/>
    <property type="match status" value="1"/>
</dbReference>
<dbReference type="InterPro" id="IPR037401">
    <property type="entry name" value="SnoaL-like"/>
</dbReference>
<sequence length="208" mass="22552">MSEHWKGIITNRAILRNFALVCGLCLAFGGTALADSCGTPASKGWDIKNPPADDRQAIEDVLSRYALTIDERDAAAFAGLFAVPKSSYYEMCNTGGSVFRLTLGLDPTSPDDLLTQMGIIVQELETDHLQTRHFVTNTLFHVDKTGKTANTRSAVLVTVQDSHSPMPSLDYSADVRATLVKGGDDQWLFQSLTVHADYSAGSVAAKKR</sequence>
<comment type="caution">
    <text evidence="3">The sequence shown here is derived from an EMBL/GenBank/DDBJ whole genome shotgun (WGS) entry which is preliminary data.</text>
</comment>
<evidence type="ECO:0000313" key="3">
    <source>
        <dbReference type="EMBL" id="RAZ85311.1"/>
    </source>
</evidence>
<dbReference type="InterPro" id="IPR032710">
    <property type="entry name" value="NTF2-like_dom_sf"/>
</dbReference>
<name>A0A330H9J0_9HYPH</name>
<dbReference type="EMBL" id="QMBP01000020">
    <property type="protein sequence ID" value="RAZ85311.1"/>
    <property type="molecule type" value="Genomic_DNA"/>
</dbReference>
<dbReference type="Pfam" id="PF13577">
    <property type="entry name" value="SnoaL_4"/>
    <property type="match status" value="1"/>
</dbReference>
<dbReference type="Proteomes" id="UP000251558">
    <property type="component" value="Unassembled WGS sequence"/>
</dbReference>
<feature type="signal peptide" evidence="1">
    <location>
        <begin position="1"/>
        <end position="34"/>
    </location>
</feature>
<organism evidence="3 4">
    <name type="scientific">Mesorhizobium hawassense</name>
    <dbReference type="NCBI Taxonomy" id="1209954"/>
    <lineage>
        <taxon>Bacteria</taxon>
        <taxon>Pseudomonadati</taxon>
        <taxon>Pseudomonadota</taxon>
        <taxon>Alphaproteobacteria</taxon>
        <taxon>Hyphomicrobiales</taxon>
        <taxon>Phyllobacteriaceae</taxon>
        <taxon>Mesorhizobium</taxon>
    </lineage>
</organism>
<feature type="domain" description="SnoaL-like" evidence="2">
    <location>
        <begin position="52"/>
        <end position="192"/>
    </location>
</feature>
<dbReference type="OrthoDB" id="8365493at2"/>